<dbReference type="PANTHER" id="PTHR37490:SF3">
    <property type="entry name" value="DUF3431 DOMAIN CONTAINING PROTEIN"/>
    <property type="match status" value="1"/>
</dbReference>
<feature type="transmembrane region" description="Helical" evidence="1">
    <location>
        <begin position="73"/>
        <end position="100"/>
    </location>
</feature>
<reference evidence="2 3" key="1">
    <citation type="submission" date="2023-09" db="EMBL/GenBank/DDBJ databases">
        <title>Multi-omics analysis of a traditional fermented food reveals byproduct-associated fungal strains for waste-to-food upcycling.</title>
        <authorList>
            <consortium name="Lawrence Berkeley National Laboratory"/>
            <person name="Rekdal V.M."/>
            <person name="Villalobos-Escobedo J.M."/>
            <person name="Rodriguez-Valeron N."/>
            <person name="Garcia M.O."/>
            <person name="Vasquez D.P."/>
            <person name="Damayanti I."/>
            <person name="Sorensen P.M."/>
            <person name="Baidoo E.E."/>
            <person name="De Carvalho A.C."/>
            <person name="Riley R."/>
            <person name="Lipzen A."/>
            <person name="He G."/>
            <person name="Yan M."/>
            <person name="Haridas S."/>
            <person name="Daum C."/>
            <person name="Yoshinaga Y."/>
            <person name="Ng V."/>
            <person name="Grigoriev I.V."/>
            <person name="Munk R."/>
            <person name="Nuraida L."/>
            <person name="Wijaya C.H."/>
            <person name="Morales P.-C."/>
            <person name="Keasling J.D."/>
        </authorList>
    </citation>
    <scope>NUCLEOTIDE SEQUENCE [LARGE SCALE GENOMIC DNA]</scope>
    <source>
        <strain evidence="2 3">FGSC 2613</strain>
    </source>
</reference>
<dbReference type="InterPro" id="IPR021838">
    <property type="entry name" value="DUF3431"/>
</dbReference>
<evidence type="ECO:0000256" key="1">
    <source>
        <dbReference type="SAM" id="Phobius"/>
    </source>
</evidence>
<feature type="transmembrane region" description="Helical" evidence="1">
    <location>
        <begin position="38"/>
        <end position="61"/>
    </location>
</feature>
<protein>
    <submittedName>
        <fullName evidence="2">Uncharacterized protein</fullName>
    </submittedName>
</protein>
<name>A0ABR3CXJ9_NEUIN</name>
<gene>
    <name evidence="2" type="ORF">QR685DRAFT_150604</name>
</gene>
<proteinExistence type="predicted"/>
<organism evidence="2 3">
    <name type="scientific">Neurospora intermedia</name>
    <dbReference type="NCBI Taxonomy" id="5142"/>
    <lineage>
        <taxon>Eukaryota</taxon>
        <taxon>Fungi</taxon>
        <taxon>Dikarya</taxon>
        <taxon>Ascomycota</taxon>
        <taxon>Pezizomycotina</taxon>
        <taxon>Sordariomycetes</taxon>
        <taxon>Sordariomycetidae</taxon>
        <taxon>Sordariales</taxon>
        <taxon>Sordariaceae</taxon>
        <taxon>Neurospora</taxon>
    </lineage>
</organism>
<accession>A0ABR3CXJ9</accession>
<dbReference type="Pfam" id="PF11913">
    <property type="entry name" value="DUF3431"/>
    <property type="match status" value="1"/>
</dbReference>
<dbReference type="PANTHER" id="PTHR37490">
    <property type="entry name" value="EXPRESSED PROTEIN"/>
    <property type="match status" value="1"/>
</dbReference>
<sequence>MHSVAVAYLYFHVAQLPLKKVPQAFGLANIEVPSRHRVVGALLASFFMAPVAVHYLARFWAAMLPAKLHVTPLRIVSICACIFVLFYIYGQLGAGILVVVSPPQRYAGVPASPPEKAPELPLELVVASMKYENTTWFHEYLPDWPASIYVVDDPDAPLTVPKNKGHEAMVYLTHLIDRYDTLASTTVFVHAQRFAWHNDDPDYDALVTLRHLQTPYVQTSGYVNLRCVWVLGCPAEVRPNLDVQDLKDLSASGEVALKDIFNPAFQQILPGVPVPEVVGVSCCSQFAVSRETVHNRTREDYVRLREWLLNTELDDSLSGRVFEYTWHIIFGKAAVHCPDAGECYCKVFGLCGLEGCKKDGCDGRYTLPRVATLPNGWPRLGWEGEDRGYRGPPV</sequence>
<keyword evidence="3" id="KW-1185">Reference proteome</keyword>
<evidence type="ECO:0000313" key="2">
    <source>
        <dbReference type="EMBL" id="KAL0465146.1"/>
    </source>
</evidence>
<dbReference type="Proteomes" id="UP001451303">
    <property type="component" value="Unassembled WGS sequence"/>
</dbReference>
<dbReference type="EMBL" id="JAVLET010000019">
    <property type="protein sequence ID" value="KAL0465146.1"/>
    <property type="molecule type" value="Genomic_DNA"/>
</dbReference>
<evidence type="ECO:0000313" key="3">
    <source>
        <dbReference type="Proteomes" id="UP001451303"/>
    </source>
</evidence>
<comment type="caution">
    <text evidence="2">The sequence shown here is derived from an EMBL/GenBank/DDBJ whole genome shotgun (WGS) entry which is preliminary data.</text>
</comment>
<keyword evidence="1" id="KW-0812">Transmembrane</keyword>
<keyword evidence="1" id="KW-1133">Transmembrane helix</keyword>
<keyword evidence="1" id="KW-0472">Membrane</keyword>